<evidence type="ECO:0000313" key="3">
    <source>
        <dbReference type="EMBL" id="WNC11734.1"/>
    </source>
</evidence>
<dbReference type="RefSeq" id="WP_049859372.1">
    <property type="nucleotide sequence ID" value="NZ_CP134081.1"/>
</dbReference>
<dbReference type="AlphaFoldDB" id="A0AAJ6M2D9"/>
<dbReference type="Proteomes" id="UP000620025">
    <property type="component" value="Unassembled WGS sequence"/>
</dbReference>
<keyword evidence="1" id="KW-0472">Membrane</keyword>
<reference evidence="3" key="2">
    <citation type="submission" date="2023-09" db="EMBL/GenBank/DDBJ databases">
        <title>First report of Pseudomonas coleopterorum DJ13 causing leaf spot on Rhododendron pulchrum Sweet in China.</title>
        <authorList>
            <person name="Zhang Y."/>
        </authorList>
    </citation>
    <scope>NUCLEOTIDE SEQUENCE</scope>
    <source>
        <strain evidence="3">DJ13</strain>
    </source>
</reference>
<dbReference type="EMBL" id="JACYWZ010000003">
    <property type="protein sequence ID" value="MBD8769773.1"/>
    <property type="molecule type" value="Genomic_DNA"/>
</dbReference>
<keyword evidence="1" id="KW-1133">Transmembrane helix</keyword>
<gene>
    <name evidence="2" type="ORF">IFT38_09485</name>
    <name evidence="3" type="ORF">RI108_10115</name>
</gene>
<sequence length="60" mass="6490">MAYVLLLLAGAVLATSAALWPQWCGRSGTVGRSRLGTWLLGHFEVLGAFFLLLTAMHLCQ</sequence>
<protein>
    <submittedName>
        <fullName evidence="3">Uncharacterized protein</fullName>
    </submittedName>
</protein>
<dbReference type="Proteomes" id="UP001258207">
    <property type="component" value="Chromosome"/>
</dbReference>
<reference evidence="2 4" key="1">
    <citation type="journal article" date="2020" name="FEMS Microbiol. Ecol.">
        <title>Temporal dynamics of bacterial communities during seed development and maturation.</title>
        <authorList>
            <person name="Chesneau G."/>
            <person name="Torres-Cortes G."/>
            <person name="Briand M."/>
            <person name="Darrasse A."/>
            <person name="Preveaux A."/>
            <person name="Marais C."/>
            <person name="Jacques M.A."/>
            <person name="Shade A."/>
            <person name="Barret M."/>
        </authorList>
    </citation>
    <scope>NUCLEOTIDE SEQUENCE [LARGE SCALE GENOMIC DNA]</scope>
    <source>
        <strain evidence="2 4">CFBP13599</strain>
    </source>
</reference>
<accession>A0AAJ6M2D9</accession>
<evidence type="ECO:0000313" key="5">
    <source>
        <dbReference type="Proteomes" id="UP001258207"/>
    </source>
</evidence>
<name>A0AAJ6M2D9_9PSED</name>
<evidence type="ECO:0000256" key="1">
    <source>
        <dbReference type="SAM" id="Phobius"/>
    </source>
</evidence>
<feature type="transmembrane region" description="Helical" evidence="1">
    <location>
        <begin position="37"/>
        <end position="59"/>
    </location>
</feature>
<evidence type="ECO:0000313" key="4">
    <source>
        <dbReference type="Proteomes" id="UP000620025"/>
    </source>
</evidence>
<proteinExistence type="predicted"/>
<keyword evidence="1" id="KW-0812">Transmembrane</keyword>
<keyword evidence="4" id="KW-1185">Reference proteome</keyword>
<organism evidence="3 5">
    <name type="scientific">Pseudomonas coleopterorum</name>
    <dbReference type="NCBI Taxonomy" id="1605838"/>
    <lineage>
        <taxon>Bacteria</taxon>
        <taxon>Pseudomonadati</taxon>
        <taxon>Pseudomonadota</taxon>
        <taxon>Gammaproteobacteria</taxon>
        <taxon>Pseudomonadales</taxon>
        <taxon>Pseudomonadaceae</taxon>
        <taxon>Pseudomonas</taxon>
    </lineage>
</organism>
<evidence type="ECO:0000313" key="2">
    <source>
        <dbReference type="EMBL" id="MBD8769773.1"/>
    </source>
</evidence>
<dbReference type="EMBL" id="CP134081">
    <property type="protein sequence ID" value="WNC11734.1"/>
    <property type="molecule type" value="Genomic_DNA"/>
</dbReference>